<feature type="domain" description="Helix-turn-helix" evidence="1">
    <location>
        <begin position="16"/>
        <end position="62"/>
    </location>
</feature>
<evidence type="ECO:0000259" key="1">
    <source>
        <dbReference type="Pfam" id="PF12728"/>
    </source>
</evidence>
<dbReference type="InterPro" id="IPR041657">
    <property type="entry name" value="HTH_17"/>
</dbReference>
<evidence type="ECO:0000313" key="2">
    <source>
        <dbReference type="EMBL" id="CUQ92095.1"/>
    </source>
</evidence>
<name>A0A174ZXL6_9FIRM</name>
<proteinExistence type="predicted"/>
<organism evidence="2 3">
    <name type="scientific">[Eubacterium] siraeum</name>
    <dbReference type="NCBI Taxonomy" id="39492"/>
    <lineage>
        <taxon>Bacteria</taxon>
        <taxon>Bacillati</taxon>
        <taxon>Bacillota</taxon>
        <taxon>Clostridia</taxon>
        <taxon>Eubacteriales</taxon>
        <taxon>Oscillospiraceae</taxon>
        <taxon>Oscillospiraceae incertae sedis</taxon>
    </lineage>
</organism>
<reference evidence="2 3" key="1">
    <citation type="submission" date="2015-09" db="EMBL/GenBank/DDBJ databases">
        <authorList>
            <consortium name="Pathogen Informatics"/>
        </authorList>
    </citation>
    <scope>NUCLEOTIDE SEQUENCE [LARGE SCALE GENOMIC DNA]</scope>
    <source>
        <strain evidence="2 3">2789STDY5834928</strain>
    </source>
</reference>
<evidence type="ECO:0000313" key="3">
    <source>
        <dbReference type="Proteomes" id="UP000095662"/>
    </source>
</evidence>
<dbReference type="AlphaFoldDB" id="A0A174ZXL6"/>
<gene>
    <name evidence="2" type="ORF">ERS852540_02457</name>
</gene>
<protein>
    <submittedName>
        <fullName evidence="2">DNA binding domain, excisionase family</fullName>
    </submittedName>
</protein>
<dbReference type="Pfam" id="PF12728">
    <property type="entry name" value="HTH_17"/>
    <property type="match status" value="1"/>
</dbReference>
<dbReference type="OrthoDB" id="26294at2"/>
<sequence>MKFKPNDYFLKQYPDLLNTKEVGEILRISTKTVCKMIHEGEIKAFSVARKTLVPKVYLLQYIYGKDAPKIDDLVKIYGGEK</sequence>
<accession>A0A174ZXL6</accession>
<dbReference type="EMBL" id="CZBY01000028">
    <property type="protein sequence ID" value="CUQ92095.1"/>
    <property type="molecule type" value="Genomic_DNA"/>
</dbReference>
<dbReference type="Proteomes" id="UP000095662">
    <property type="component" value="Unassembled WGS sequence"/>
</dbReference>